<name>A0A9W6QY10_9PSEU</name>
<reference evidence="3" key="1">
    <citation type="submission" date="2023-03" db="EMBL/GenBank/DDBJ databases">
        <title>Amycolatopsis taiwanensis NBRC 103393.</title>
        <authorList>
            <person name="Ichikawa N."/>
            <person name="Sato H."/>
            <person name="Tonouchi N."/>
        </authorList>
    </citation>
    <scope>NUCLEOTIDE SEQUENCE</scope>
    <source>
        <strain evidence="3">NBRC 103393</strain>
    </source>
</reference>
<keyword evidence="2" id="KW-0472">Membrane</keyword>
<feature type="transmembrane region" description="Helical" evidence="2">
    <location>
        <begin position="223"/>
        <end position="241"/>
    </location>
</feature>
<dbReference type="Proteomes" id="UP001165136">
    <property type="component" value="Unassembled WGS sequence"/>
</dbReference>
<sequence length="320" mass="34526">MVSELQAPPGSGSRRLSYELIDCAWRGHVLAGLDAATIRPTDALVVRERDGLRWHRCLRCDAWLPVPPPEHPAREFLPARDEIEVPLRGRPLRDRYVLRLIALDRLIHFLVLGTLAVGIFLFARERVTLGDRFFRILDAVQGVVGGRTGATGQGMLAELEKAFEARASTLYLVGLVVAAYALLEGIEAVGLWLAKRWAEYLTFVATTILLIPEVYELTRTVSALKVVALVINLAVVAYLLFAKRLFGLRGGGRAERAERKRDTGWPALHRFLPGALPGEGSAPAGEGSAPAPPTGGNPQSPLPGEGSASTPPAGGDSKAP</sequence>
<organism evidence="3 4">
    <name type="scientific">Amycolatopsis taiwanensis</name>
    <dbReference type="NCBI Taxonomy" id="342230"/>
    <lineage>
        <taxon>Bacteria</taxon>
        <taxon>Bacillati</taxon>
        <taxon>Actinomycetota</taxon>
        <taxon>Actinomycetes</taxon>
        <taxon>Pseudonocardiales</taxon>
        <taxon>Pseudonocardiaceae</taxon>
        <taxon>Amycolatopsis</taxon>
    </lineage>
</organism>
<dbReference type="Pfam" id="PF09900">
    <property type="entry name" value="DUF2127"/>
    <property type="match status" value="1"/>
</dbReference>
<comment type="caution">
    <text evidence="3">The sequence shown here is derived from an EMBL/GenBank/DDBJ whole genome shotgun (WGS) entry which is preliminary data.</text>
</comment>
<feature type="transmembrane region" description="Helical" evidence="2">
    <location>
        <begin position="96"/>
        <end position="123"/>
    </location>
</feature>
<accession>A0A9W6QY10</accession>
<evidence type="ECO:0008006" key="5">
    <source>
        <dbReference type="Google" id="ProtNLM"/>
    </source>
</evidence>
<keyword evidence="4" id="KW-1185">Reference proteome</keyword>
<proteinExistence type="predicted"/>
<feature type="compositionally biased region" description="Low complexity" evidence="1">
    <location>
        <begin position="272"/>
        <end position="289"/>
    </location>
</feature>
<evidence type="ECO:0000313" key="3">
    <source>
        <dbReference type="EMBL" id="GLY64603.1"/>
    </source>
</evidence>
<dbReference type="EMBL" id="BSTI01000002">
    <property type="protein sequence ID" value="GLY64603.1"/>
    <property type="molecule type" value="Genomic_DNA"/>
</dbReference>
<keyword evidence="2" id="KW-0812">Transmembrane</keyword>
<feature type="region of interest" description="Disordered" evidence="1">
    <location>
        <begin position="272"/>
        <end position="320"/>
    </location>
</feature>
<feature type="transmembrane region" description="Helical" evidence="2">
    <location>
        <begin position="170"/>
        <end position="193"/>
    </location>
</feature>
<evidence type="ECO:0000256" key="2">
    <source>
        <dbReference type="SAM" id="Phobius"/>
    </source>
</evidence>
<dbReference type="InterPro" id="IPR021125">
    <property type="entry name" value="DUF2127"/>
</dbReference>
<protein>
    <recommendedName>
        <fullName evidence="5">DUF2127 domain-containing protein</fullName>
    </recommendedName>
</protein>
<dbReference type="AlphaFoldDB" id="A0A9W6QY10"/>
<keyword evidence="2" id="KW-1133">Transmembrane helix</keyword>
<gene>
    <name evidence="3" type="ORF">Atai01_12220</name>
</gene>
<evidence type="ECO:0000313" key="4">
    <source>
        <dbReference type="Proteomes" id="UP001165136"/>
    </source>
</evidence>
<evidence type="ECO:0000256" key="1">
    <source>
        <dbReference type="SAM" id="MobiDB-lite"/>
    </source>
</evidence>